<dbReference type="Proteomes" id="UP000297716">
    <property type="component" value="Unassembled WGS sequence"/>
</dbReference>
<dbReference type="InterPro" id="IPR011009">
    <property type="entry name" value="Kinase-like_dom_sf"/>
</dbReference>
<evidence type="ECO:0000313" key="3">
    <source>
        <dbReference type="Proteomes" id="UP000297716"/>
    </source>
</evidence>
<sequence length="394" mass="44197">MEISRLLKLQRPRWSIVPRTYIVLRNIRCLDMLDELLDLGFSDFLIPITIESAPHCLRPSQRLAFVKAQRLIMTQSMDLERGQHCFFQQGDSLPFEIQKRLGAGSSARVDQVLSLISSKTYARKRIARKNTYAARTPEAMKQLVVEIQTLKRLDHVHVVEFVGSYTDPKYIGLIMSPVAEMDLSTYLGGANEVNRGELRTFFGCLAKALEYLHENKVRHKDIKPQNILVNHGNVLLTDFGLARDFTGADGSTTFDTVIGCTPRYCAPEVAMMESRNTASDIWSLGVVFLEMTIVLKGRTVKDMYDFFKAHGSHLECARTNRAALSELVKELAEVRSPLDNSPLEWVEQMLQANQQLRPTSGALLTSILGTSGNNPTFCGACCSPPDSDDDSFLM</sequence>
<keyword evidence="3" id="KW-1185">Reference proteome</keyword>
<dbReference type="AlphaFoldDB" id="A0A4Z0Z2Q7"/>
<evidence type="ECO:0000259" key="1">
    <source>
        <dbReference type="PROSITE" id="PS50011"/>
    </source>
</evidence>
<gene>
    <name evidence="2" type="ORF">E0Z10_g2770</name>
</gene>
<dbReference type="EMBL" id="SKBN01000035">
    <property type="protein sequence ID" value="TGJ85981.1"/>
    <property type="molecule type" value="Genomic_DNA"/>
</dbReference>
<comment type="caution">
    <text evidence="2">The sequence shown here is derived from an EMBL/GenBank/DDBJ whole genome shotgun (WGS) entry which is preliminary data.</text>
</comment>
<dbReference type="Pfam" id="PF00069">
    <property type="entry name" value="Pkinase"/>
    <property type="match status" value="1"/>
</dbReference>
<dbReference type="GO" id="GO:0004674">
    <property type="term" value="F:protein serine/threonine kinase activity"/>
    <property type="evidence" value="ECO:0007669"/>
    <property type="project" value="TreeGrafter"/>
</dbReference>
<dbReference type="InterPro" id="IPR000719">
    <property type="entry name" value="Prot_kinase_dom"/>
</dbReference>
<dbReference type="GO" id="GO:0005524">
    <property type="term" value="F:ATP binding"/>
    <property type="evidence" value="ECO:0007669"/>
    <property type="project" value="InterPro"/>
</dbReference>
<reference evidence="2 3" key="1">
    <citation type="submission" date="2019-03" db="EMBL/GenBank/DDBJ databases">
        <title>Draft genome sequence of Xylaria hypoxylon DSM 108379, a ubiquitous saprotrophic-parasitic fungi on hardwood.</title>
        <authorList>
            <person name="Buettner E."/>
            <person name="Leonhardt S."/>
            <person name="Gebauer A.M."/>
            <person name="Liers C."/>
            <person name="Hofrichter M."/>
            <person name="Kellner H."/>
        </authorList>
    </citation>
    <scope>NUCLEOTIDE SEQUENCE [LARGE SCALE GENOMIC DNA]</scope>
    <source>
        <strain evidence="2 3">DSM 108379</strain>
    </source>
</reference>
<organism evidence="2 3">
    <name type="scientific">Xylaria hypoxylon</name>
    <dbReference type="NCBI Taxonomy" id="37992"/>
    <lineage>
        <taxon>Eukaryota</taxon>
        <taxon>Fungi</taxon>
        <taxon>Dikarya</taxon>
        <taxon>Ascomycota</taxon>
        <taxon>Pezizomycotina</taxon>
        <taxon>Sordariomycetes</taxon>
        <taxon>Xylariomycetidae</taxon>
        <taxon>Xylariales</taxon>
        <taxon>Xylariaceae</taxon>
        <taxon>Xylaria</taxon>
    </lineage>
</organism>
<dbReference type="PROSITE" id="PS50011">
    <property type="entry name" value="PROTEIN_KINASE_DOM"/>
    <property type="match status" value="1"/>
</dbReference>
<dbReference type="InterPro" id="IPR008271">
    <property type="entry name" value="Ser/Thr_kinase_AS"/>
</dbReference>
<proteinExistence type="predicted"/>
<dbReference type="CDD" id="cd00180">
    <property type="entry name" value="PKc"/>
    <property type="match status" value="1"/>
</dbReference>
<dbReference type="STRING" id="37992.A0A4Z0Z2Q7"/>
<protein>
    <recommendedName>
        <fullName evidence="1">Protein kinase domain-containing protein</fullName>
    </recommendedName>
</protein>
<accession>A0A4Z0Z2Q7</accession>
<dbReference type="OrthoDB" id="248923at2759"/>
<evidence type="ECO:0000313" key="2">
    <source>
        <dbReference type="EMBL" id="TGJ85981.1"/>
    </source>
</evidence>
<dbReference type="SUPFAM" id="SSF56112">
    <property type="entry name" value="Protein kinase-like (PK-like)"/>
    <property type="match status" value="1"/>
</dbReference>
<dbReference type="PANTHER" id="PTHR24361">
    <property type="entry name" value="MITOGEN-ACTIVATED KINASE KINASE KINASE"/>
    <property type="match status" value="1"/>
</dbReference>
<dbReference type="Gene3D" id="1.10.510.10">
    <property type="entry name" value="Transferase(Phosphotransferase) domain 1"/>
    <property type="match status" value="1"/>
</dbReference>
<name>A0A4Z0Z2Q7_9PEZI</name>
<dbReference type="GO" id="GO:0005737">
    <property type="term" value="C:cytoplasm"/>
    <property type="evidence" value="ECO:0007669"/>
    <property type="project" value="TreeGrafter"/>
</dbReference>
<feature type="domain" description="Protein kinase" evidence="1">
    <location>
        <begin position="95"/>
        <end position="377"/>
    </location>
</feature>
<dbReference type="PROSITE" id="PS00108">
    <property type="entry name" value="PROTEIN_KINASE_ST"/>
    <property type="match status" value="1"/>
</dbReference>
<dbReference type="PANTHER" id="PTHR24361:SF613">
    <property type="entry name" value="NUCLEAR RECEPTOR-BINDING PROTEIN-RELATED"/>
    <property type="match status" value="1"/>
</dbReference>
<dbReference type="InterPro" id="IPR053235">
    <property type="entry name" value="Ser_Thr_kinase"/>
</dbReference>
<dbReference type="SMART" id="SM00220">
    <property type="entry name" value="S_TKc"/>
    <property type="match status" value="1"/>
</dbReference>